<dbReference type="InterPro" id="IPR002481">
    <property type="entry name" value="FUR"/>
</dbReference>
<dbReference type="Gene3D" id="3.30.1490.190">
    <property type="match status" value="1"/>
</dbReference>
<evidence type="ECO:0000256" key="1">
    <source>
        <dbReference type="ARBA" id="ARBA00004496"/>
    </source>
</evidence>
<dbReference type="GO" id="GO:0008270">
    <property type="term" value="F:zinc ion binding"/>
    <property type="evidence" value="ECO:0007669"/>
    <property type="project" value="TreeGrafter"/>
</dbReference>
<dbReference type="GO" id="GO:0003700">
    <property type="term" value="F:DNA-binding transcription factor activity"/>
    <property type="evidence" value="ECO:0007669"/>
    <property type="project" value="InterPro"/>
</dbReference>
<keyword evidence="11" id="KW-0804">Transcription</keyword>
<keyword evidence="10" id="KW-0238">DNA-binding</keyword>
<feature type="binding site" evidence="12">
    <location>
        <position position="140"/>
    </location>
    <ligand>
        <name>Zn(2+)</name>
        <dbReference type="ChEBI" id="CHEBI:29105"/>
    </ligand>
</feature>
<dbReference type="GO" id="GO:0045892">
    <property type="term" value="P:negative regulation of DNA-templated transcription"/>
    <property type="evidence" value="ECO:0007669"/>
    <property type="project" value="TreeGrafter"/>
</dbReference>
<dbReference type="RefSeq" id="WP_021589514.1">
    <property type="nucleotide sequence ID" value="NZ_AWEY01000019.1"/>
</dbReference>
<dbReference type="Proteomes" id="UP000016648">
    <property type="component" value="Unassembled WGS sequence"/>
</dbReference>
<reference evidence="13 14" key="1">
    <citation type="submission" date="2013-08" db="EMBL/GenBank/DDBJ databases">
        <authorList>
            <person name="Durkin A.S."/>
            <person name="Haft D.R."/>
            <person name="McCorrison J."/>
            <person name="Torralba M."/>
            <person name="Gillis M."/>
            <person name="Haft D.H."/>
            <person name="Methe B."/>
            <person name="Sutton G."/>
            <person name="Nelson K.E."/>
        </authorList>
    </citation>
    <scope>NUCLEOTIDE SEQUENCE [LARGE SCALE GENOMIC DNA]</scope>
    <source>
        <strain evidence="13 14">F0067</strain>
    </source>
</reference>
<keyword evidence="6" id="KW-0678">Repressor</keyword>
<evidence type="ECO:0000313" key="13">
    <source>
        <dbReference type="EMBL" id="ERK39490.1"/>
    </source>
</evidence>
<dbReference type="GO" id="GO:0005829">
    <property type="term" value="C:cytosol"/>
    <property type="evidence" value="ECO:0007669"/>
    <property type="project" value="TreeGrafter"/>
</dbReference>
<dbReference type="SUPFAM" id="SSF46785">
    <property type="entry name" value="Winged helix' DNA-binding domain"/>
    <property type="match status" value="1"/>
</dbReference>
<evidence type="ECO:0000256" key="7">
    <source>
        <dbReference type="ARBA" id="ARBA00022723"/>
    </source>
</evidence>
<dbReference type="AlphaFoldDB" id="U2NN69"/>
<evidence type="ECO:0000256" key="6">
    <source>
        <dbReference type="ARBA" id="ARBA00022491"/>
    </source>
</evidence>
<feature type="binding site" evidence="12">
    <location>
        <position position="101"/>
    </location>
    <ligand>
        <name>Zn(2+)</name>
        <dbReference type="ChEBI" id="CHEBI:29105"/>
    </ligand>
</feature>
<dbReference type="Pfam" id="PF01475">
    <property type="entry name" value="FUR"/>
    <property type="match status" value="1"/>
</dbReference>
<dbReference type="GO" id="GO:0000976">
    <property type="term" value="F:transcription cis-regulatory region binding"/>
    <property type="evidence" value="ECO:0007669"/>
    <property type="project" value="TreeGrafter"/>
</dbReference>
<name>U2NN69_9BACT</name>
<keyword evidence="5" id="KW-0963">Cytoplasm</keyword>
<gene>
    <name evidence="13" type="ORF">HMPREF9135_2434</name>
</gene>
<keyword evidence="9" id="KW-0805">Transcription regulation</keyword>
<keyword evidence="8 12" id="KW-0862">Zinc</keyword>
<keyword evidence="14" id="KW-1185">Reference proteome</keyword>
<dbReference type="EMBL" id="AWEY01000019">
    <property type="protein sequence ID" value="ERK39490.1"/>
    <property type="molecule type" value="Genomic_DNA"/>
</dbReference>
<evidence type="ECO:0000256" key="8">
    <source>
        <dbReference type="ARBA" id="ARBA00022833"/>
    </source>
</evidence>
<dbReference type="PANTHER" id="PTHR33202">
    <property type="entry name" value="ZINC UPTAKE REGULATION PROTEIN"/>
    <property type="match status" value="1"/>
</dbReference>
<accession>U2NN69</accession>
<proteinExistence type="inferred from homology"/>
<evidence type="ECO:0000256" key="12">
    <source>
        <dbReference type="PIRSR" id="PIRSR602481-1"/>
    </source>
</evidence>
<dbReference type="Gene3D" id="1.10.10.10">
    <property type="entry name" value="Winged helix-like DNA-binding domain superfamily/Winged helix DNA-binding domain"/>
    <property type="match status" value="1"/>
</dbReference>
<evidence type="ECO:0000256" key="2">
    <source>
        <dbReference type="ARBA" id="ARBA00007957"/>
    </source>
</evidence>
<comment type="caution">
    <text evidence="13">The sequence shown here is derived from an EMBL/GenBank/DDBJ whole genome shotgun (WGS) entry which is preliminary data.</text>
</comment>
<comment type="subunit">
    <text evidence="3">Homodimer.</text>
</comment>
<dbReference type="InterPro" id="IPR036390">
    <property type="entry name" value="WH_DNA-bd_sf"/>
</dbReference>
<dbReference type="InterPro" id="IPR036388">
    <property type="entry name" value="WH-like_DNA-bd_sf"/>
</dbReference>
<evidence type="ECO:0000256" key="4">
    <source>
        <dbReference type="ARBA" id="ARBA00020910"/>
    </source>
</evidence>
<comment type="cofactor">
    <cofactor evidence="12">
        <name>Zn(2+)</name>
        <dbReference type="ChEBI" id="CHEBI:29105"/>
    </cofactor>
    <text evidence="12">Binds 1 zinc ion per subunit.</text>
</comment>
<evidence type="ECO:0000256" key="9">
    <source>
        <dbReference type="ARBA" id="ARBA00023015"/>
    </source>
</evidence>
<evidence type="ECO:0000313" key="14">
    <source>
        <dbReference type="Proteomes" id="UP000016648"/>
    </source>
</evidence>
<comment type="similarity">
    <text evidence="2">Belongs to the Fur family.</text>
</comment>
<organism evidence="13 14">
    <name type="scientific">Segatella baroniae F0067</name>
    <dbReference type="NCBI Taxonomy" id="1115809"/>
    <lineage>
        <taxon>Bacteria</taxon>
        <taxon>Pseudomonadati</taxon>
        <taxon>Bacteroidota</taxon>
        <taxon>Bacteroidia</taxon>
        <taxon>Bacteroidales</taxon>
        <taxon>Prevotellaceae</taxon>
        <taxon>Segatella</taxon>
    </lineage>
</organism>
<evidence type="ECO:0000256" key="10">
    <source>
        <dbReference type="ARBA" id="ARBA00023125"/>
    </source>
</evidence>
<feature type="binding site" evidence="12">
    <location>
        <position position="104"/>
    </location>
    <ligand>
        <name>Zn(2+)</name>
        <dbReference type="ChEBI" id="CHEBI:29105"/>
    </ligand>
</feature>
<dbReference type="GO" id="GO:1900376">
    <property type="term" value="P:regulation of secondary metabolite biosynthetic process"/>
    <property type="evidence" value="ECO:0007669"/>
    <property type="project" value="TreeGrafter"/>
</dbReference>
<protein>
    <recommendedName>
        <fullName evidence="4">Ferric uptake regulation protein</fullName>
    </recommendedName>
</protein>
<evidence type="ECO:0000256" key="3">
    <source>
        <dbReference type="ARBA" id="ARBA00011738"/>
    </source>
</evidence>
<sequence length="164" mass="19242">MEDNIHTKARKILDRYLEENQLRKTPERYAILETVYNIKGAFALDELSEMLALNNFRVSRATIYNNIRFFLKLRLVVRHRFMDGTRYSAGLLRQNFCHQVCTVCGAVKEIQIPALARTVNEARFRKFHHDTFALYIYGVCAKCQARQARKNVGTNKLENRKTKL</sequence>
<keyword evidence="7 12" id="KW-0479">Metal-binding</keyword>
<dbReference type="PATRIC" id="fig|1115809.3.peg.1165"/>
<comment type="subcellular location">
    <subcellularLocation>
        <location evidence="1">Cytoplasm</location>
    </subcellularLocation>
</comment>
<dbReference type="PANTHER" id="PTHR33202:SF2">
    <property type="entry name" value="FERRIC UPTAKE REGULATION PROTEIN"/>
    <property type="match status" value="1"/>
</dbReference>
<evidence type="ECO:0000256" key="11">
    <source>
        <dbReference type="ARBA" id="ARBA00023163"/>
    </source>
</evidence>
<dbReference type="InterPro" id="IPR043135">
    <property type="entry name" value="Fur_C"/>
</dbReference>
<evidence type="ECO:0000256" key="5">
    <source>
        <dbReference type="ARBA" id="ARBA00022490"/>
    </source>
</evidence>
<feature type="binding site" evidence="12">
    <location>
        <position position="143"/>
    </location>
    <ligand>
        <name>Zn(2+)</name>
        <dbReference type="ChEBI" id="CHEBI:29105"/>
    </ligand>
</feature>